<dbReference type="NCBIfam" id="TIGR03030">
    <property type="entry name" value="CelA"/>
    <property type="match status" value="1"/>
</dbReference>
<accession>H8Z204</accession>
<dbReference type="InterPro" id="IPR001173">
    <property type="entry name" value="Glyco_trans_2-like"/>
</dbReference>
<comment type="similarity">
    <text evidence="3">Belongs to the glycosyltransferase 2 family.</text>
</comment>
<evidence type="ECO:0000256" key="2">
    <source>
        <dbReference type="ARBA" id="ARBA00005186"/>
    </source>
</evidence>
<feature type="transmembrane region" description="Helical" evidence="16">
    <location>
        <begin position="528"/>
        <end position="548"/>
    </location>
</feature>
<dbReference type="PANTHER" id="PTHR43867:SF2">
    <property type="entry name" value="CELLULOSE SYNTHASE CATALYTIC SUBUNIT A [UDP-FORMING]"/>
    <property type="match status" value="1"/>
</dbReference>
<feature type="transmembrane region" description="Helical" evidence="16">
    <location>
        <begin position="105"/>
        <end position="125"/>
    </location>
</feature>
<name>H8Z204_9GAMM</name>
<evidence type="ECO:0000256" key="12">
    <source>
        <dbReference type="ARBA" id="ARBA00022916"/>
    </source>
</evidence>
<dbReference type="STRING" id="631362.Thi970DRAFT_01741"/>
<feature type="domain" description="PilZ" evidence="18">
    <location>
        <begin position="582"/>
        <end position="688"/>
    </location>
</feature>
<feature type="transmembrane region" description="Helical" evidence="16">
    <location>
        <begin position="66"/>
        <end position="85"/>
    </location>
</feature>
<dbReference type="PANTHER" id="PTHR43867">
    <property type="entry name" value="CELLULOSE SYNTHASE CATALYTIC SUBUNIT A [UDP-FORMING]"/>
    <property type="match status" value="1"/>
</dbReference>
<keyword evidence="11 16" id="KW-0812">Transmembrane</keyword>
<feature type="transmembrane region" description="Helical" evidence="16">
    <location>
        <begin position="452"/>
        <end position="471"/>
    </location>
</feature>
<keyword evidence="21" id="KW-1185">Reference proteome</keyword>
<dbReference type="InterPro" id="IPR050321">
    <property type="entry name" value="Glycosyltr_2/OpgH_subfam"/>
</dbReference>
<dbReference type="GO" id="GO:0005886">
    <property type="term" value="C:plasma membrane"/>
    <property type="evidence" value="ECO:0007669"/>
    <property type="project" value="UniProtKB-SubCell"/>
</dbReference>
<keyword evidence="13 16" id="KW-1133">Transmembrane helix</keyword>
<evidence type="ECO:0000256" key="9">
    <source>
        <dbReference type="ARBA" id="ARBA00022676"/>
    </source>
</evidence>
<dbReference type="InterPro" id="IPR003919">
    <property type="entry name" value="Cell_synth_A"/>
</dbReference>
<dbReference type="EMBL" id="JH603169">
    <property type="protein sequence ID" value="EIC21529.1"/>
    <property type="molecule type" value="Genomic_DNA"/>
</dbReference>
<dbReference type="SUPFAM" id="SSF53448">
    <property type="entry name" value="Nucleotide-diphospho-sugar transferases"/>
    <property type="match status" value="1"/>
</dbReference>
<evidence type="ECO:0000256" key="3">
    <source>
        <dbReference type="ARBA" id="ARBA00006739"/>
    </source>
</evidence>
<dbReference type="HOGENOM" id="CLU_011907_0_1_6"/>
<feature type="transmembrane region" description="Helical" evidence="16">
    <location>
        <begin position="34"/>
        <end position="54"/>
    </location>
</feature>
<sequence>MNDAHPTVIGSTSAALLVLAALGLMSLAAMPQSIWEQLLLAAALVLTMIVLRPVALRHLYASNIGLILRFVLLTLGLFVSTRYLLWRAFYTLPTEGVVDFALGLLLYAGEVFAFVILILGMFVSLRPITRPVAPLPADRSQWPSVDVLIPSYNESTELLETTLLGARDIDYPADKLKVYLLDDGGTIEKRSQADPERRQAAEARHQELNALCEQLGVQYLTRERNHSAKAGNLNDALPKVHGELVLILDADHVPTRDFLRNTVGWFLRNPKLFLVQTPHFFLSPDPIEKNLATFQRMPSEQEMFYTNIQRGLDFWNASFFCGSAAVLRRSCLDEVGGLAGETITEDAETALELHRRGYDSAYIWRPMIAGLQPETFSSLVSQRARWAQGMMQLFLLKNPLRSGGRVHWWQQLGYLNSMMFWWFPFARLIFLFAPLAYLFFGLGIFNANFTELLAYMIPHLIGVLIVIDYLYGNARWSFVSEFYETALSFFLIKPLITVLRQPRAPHFAVTAKGEVSGQDFISPLARPIYWLIGLSLAGMLAGLIRVALVPGSLVTDLVTLFWNSLNLLLLIGALGALLERQQRRAAPRFDIDAEAHIKCGDDWLPCRTGDLSATGIGLVVDAQVGERIAELSRVRVLVQRAAADFVEVHVDIRDRQRFGDDLRLGCLFVGKDGALSTAEKATIVRLVFGDSERWRTILQARDQRVGILPASRIMLQLVVQYGLAHLRFLGRNLARQWQDRWQNHRHGERYAPGQSEQHLRSGSAASPDAHKPPPSQPPVTAALSLAQSE</sequence>
<feature type="domain" description="Glycosyltransferase 2-like" evidence="19">
    <location>
        <begin position="244"/>
        <end position="456"/>
    </location>
</feature>
<evidence type="ECO:0000256" key="11">
    <source>
        <dbReference type="ARBA" id="ARBA00022692"/>
    </source>
</evidence>
<feature type="region of interest" description="Disordered" evidence="17">
    <location>
        <begin position="749"/>
        <end position="789"/>
    </location>
</feature>
<dbReference type="CDD" id="cd06421">
    <property type="entry name" value="CESA_CelA_like"/>
    <property type="match status" value="1"/>
</dbReference>
<evidence type="ECO:0000256" key="10">
    <source>
        <dbReference type="ARBA" id="ARBA00022679"/>
    </source>
</evidence>
<dbReference type="Pfam" id="PF13632">
    <property type="entry name" value="Glyco_trans_2_3"/>
    <property type="match status" value="1"/>
</dbReference>
<evidence type="ECO:0000256" key="6">
    <source>
        <dbReference type="ARBA" id="ARBA00022475"/>
    </source>
</evidence>
<comment type="catalytic activity">
    <reaction evidence="15 16">
        <text>[(1-&gt;4)-beta-D-glucosyl](n) + UDP-alpha-D-glucose = [(1-&gt;4)-beta-D-glucosyl](n+1) + UDP + H(+)</text>
        <dbReference type="Rhea" id="RHEA:19929"/>
        <dbReference type="Rhea" id="RHEA-COMP:10033"/>
        <dbReference type="Rhea" id="RHEA-COMP:10034"/>
        <dbReference type="ChEBI" id="CHEBI:15378"/>
        <dbReference type="ChEBI" id="CHEBI:18246"/>
        <dbReference type="ChEBI" id="CHEBI:58223"/>
        <dbReference type="ChEBI" id="CHEBI:58885"/>
        <dbReference type="EC" id="2.4.1.12"/>
    </reaction>
</comment>
<dbReference type="InterPro" id="IPR009875">
    <property type="entry name" value="PilZ_domain"/>
</dbReference>
<feature type="transmembrane region" description="Helical" evidence="16">
    <location>
        <begin position="7"/>
        <end position="28"/>
    </location>
</feature>
<dbReference type="PRINTS" id="PR01439">
    <property type="entry name" value="CELLSNTHASEA"/>
</dbReference>
<dbReference type="SUPFAM" id="SSF141371">
    <property type="entry name" value="PilZ domain-like"/>
    <property type="match status" value="1"/>
</dbReference>
<evidence type="ECO:0000256" key="14">
    <source>
        <dbReference type="ARBA" id="ARBA00023136"/>
    </source>
</evidence>
<evidence type="ECO:0000256" key="8">
    <source>
        <dbReference type="ARBA" id="ARBA00022636"/>
    </source>
</evidence>
<keyword evidence="10 16" id="KW-0808">Transferase</keyword>
<evidence type="ECO:0000256" key="1">
    <source>
        <dbReference type="ARBA" id="ARBA00004429"/>
    </source>
</evidence>
<dbReference type="EC" id="2.4.1.12" evidence="4 16"/>
<evidence type="ECO:0000256" key="17">
    <source>
        <dbReference type="SAM" id="MobiDB-lite"/>
    </source>
</evidence>
<keyword evidence="8 16" id="KW-0973">c-di-GMP</keyword>
<organism evidence="20 21">
    <name type="scientific">Thiorhodovibrio frisius</name>
    <dbReference type="NCBI Taxonomy" id="631362"/>
    <lineage>
        <taxon>Bacteria</taxon>
        <taxon>Pseudomonadati</taxon>
        <taxon>Pseudomonadota</taxon>
        <taxon>Gammaproteobacteria</taxon>
        <taxon>Chromatiales</taxon>
        <taxon>Chromatiaceae</taxon>
        <taxon>Thiorhodovibrio</taxon>
    </lineage>
</organism>
<dbReference type="eggNOG" id="COG1215">
    <property type="taxonomic scope" value="Bacteria"/>
</dbReference>
<evidence type="ECO:0000256" key="4">
    <source>
        <dbReference type="ARBA" id="ARBA00012539"/>
    </source>
</evidence>
<dbReference type="GO" id="GO:0030244">
    <property type="term" value="P:cellulose biosynthetic process"/>
    <property type="evidence" value="ECO:0007669"/>
    <property type="project" value="UniProtKB-KW"/>
</dbReference>
<keyword evidence="7 16" id="KW-0997">Cell inner membrane</keyword>
<keyword evidence="9 16" id="KW-0328">Glycosyltransferase</keyword>
<dbReference type="InterPro" id="IPR029044">
    <property type="entry name" value="Nucleotide-diphossugar_trans"/>
</dbReference>
<dbReference type="GO" id="GO:0035438">
    <property type="term" value="F:cyclic-di-GMP binding"/>
    <property type="evidence" value="ECO:0007669"/>
    <property type="project" value="InterPro"/>
</dbReference>
<comment type="cofactor">
    <cofactor evidence="16">
        <name>Mg(2+)</name>
        <dbReference type="ChEBI" id="CHEBI:18420"/>
    </cofactor>
</comment>
<dbReference type="Gene3D" id="2.40.10.220">
    <property type="entry name" value="predicted glycosyltransferase like domains"/>
    <property type="match status" value="1"/>
</dbReference>
<protein>
    <recommendedName>
        <fullName evidence="5 16">Cellulose synthase catalytic subunit [UDP-forming]</fullName>
        <ecNumber evidence="4 16">2.4.1.12</ecNumber>
    </recommendedName>
</protein>
<evidence type="ECO:0000256" key="5">
    <source>
        <dbReference type="ARBA" id="ARBA00018714"/>
    </source>
</evidence>
<evidence type="ECO:0000256" key="15">
    <source>
        <dbReference type="ARBA" id="ARBA00048682"/>
    </source>
</evidence>
<gene>
    <name evidence="20" type="ORF">Thi970DRAFT_01741</name>
</gene>
<feature type="transmembrane region" description="Helical" evidence="16">
    <location>
        <begin position="420"/>
        <end position="440"/>
    </location>
</feature>
<keyword evidence="14 16" id="KW-0472">Membrane</keyword>
<comment type="pathway">
    <text evidence="2 16">Glycan metabolism; bacterial cellulose biosynthesis.</text>
</comment>
<reference evidence="20 21" key="2">
    <citation type="submission" date="2011-11" db="EMBL/GenBank/DDBJ databases">
        <authorList>
            <consortium name="US DOE Joint Genome Institute"/>
            <person name="Lucas S."/>
            <person name="Han J."/>
            <person name="Lapidus A."/>
            <person name="Cheng J.-F."/>
            <person name="Goodwin L."/>
            <person name="Pitluck S."/>
            <person name="Peters L."/>
            <person name="Ovchinnikova G."/>
            <person name="Zhang X."/>
            <person name="Detter J.C."/>
            <person name="Han C."/>
            <person name="Tapia R."/>
            <person name="Land M."/>
            <person name="Hauser L."/>
            <person name="Kyrpides N."/>
            <person name="Ivanova N."/>
            <person name="Pagani I."/>
            <person name="Vogl K."/>
            <person name="Liu Z."/>
            <person name="Overmann J."/>
            <person name="Frigaard N.-U."/>
            <person name="Bryant D."/>
            <person name="Woyke T."/>
        </authorList>
    </citation>
    <scope>NUCLEOTIDE SEQUENCE [LARGE SCALE GENOMIC DNA]</scope>
    <source>
        <strain evidence="20 21">970</strain>
    </source>
</reference>
<dbReference type="UniPathway" id="UPA00694"/>
<keyword evidence="12 16" id="KW-0135">Cellulose biosynthesis</keyword>
<reference evidence="21" key="1">
    <citation type="submission" date="2011-06" db="EMBL/GenBank/DDBJ databases">
        <authorList>
            <consortium name="US DOE Joint Genome Institute (JGI-PGF)"/>
            <person name="Lucas S."/>
            <person name="Han J."/>
            <person name="Lapidus A."/>
            <person name="Cheng J.-F."/>
            <person name="Goodwin L."/>
            <person name="Pitluck S."/>
            <person name="Peters L."/>
            <person name="Land M.L."/>
            <person name="Hauser L."/>
            <person name="Vogl K."/>
            <person name="Liu Z."/>
            <person name="Overmann J."/>
            <person name="Frigaard N.-U."/>
            <person name="Bryant D.A."/>
            <person name="Woyke T.J."/>
        </authorList>
    </citation>
    <scope>NUCLEOTIDE SEQUENCE [LARGE SCALE GENOMIC DNA]</scope>
    <source>
        <strain evidence="21">970</strain>
    </source>
</reference>
<comment type="function">
    <text evidence="16">Catalytic subunit of cellulose synthase. It polymerizes uridine 5'-diphosphate glucose to cellulose.</text>
</comment>
<dbReference type="Pfam" id="PF07238">
    <property type="entry name" value="PilZ"/>
    <property type="match status" value="1"/>
</dbReference>
<evidence type="ECO:0000256" key="13">
    <source>
        <dbReference type="ARBA" id="ARBA00022989"/>
    </source>
</evidence>
<evidence type="ECO:0000313" key="20">
    <source>
        <dbReference type="EMBL" id="EIC21529.1"/>
    </source>
</evidence>
<proteinExistence type="inferred from homology"/>
<dbReference type="Gene3D" id="3.90.550.10">
    <property type="entry name" value="Spore Coat Polysaccharide Biosynthesis Protein SpsA, Chain A"/>
    <property type="match status" value="1"/>
</dbReference>
<evidence type="ECO:0000259" key="18">
    <source>
        <dbReference type="Pfam" id="PF07238"/>
    </source>
</evidence>
<dbReference type="Proteomes" id="UP000002964">
    <property type="component" value="Unassembled WGS sequence"/>
</dbReference>
<dbReference type="OrthoDB" id="9806824at2"/>
<evidence type="ECO:0000256" key="7">
    <source>
        <dbReference type="ARBA" id="ARBA00022519"/>
    </source>
</evidence>
<dbReference type="GO" id="GO:0016760">
    <property type="term" value="F:cellulose synthase (UDP-forming) activity"/>
    <property type="evidence" value="ECO:0007669"/>
    <property type="project" value="UniProtKB-EC"/>
</dbReference>
<evidence type="ECO:0000259" key="19">
    <source>
        <dbReference type="Pfam" id="PF13632"/>
    </source>
</evidence>
<comment type="subcellular location">
    <subcellularLocation>
        <location evidence="1">Cell inner membrane</location>
        <topology evidence="1">Multi-pass membrane protein</topology>
    </subcellularLocation>
</comment>
<dbReference type="RefSeq" id="WP_009148114.1">
    <property type="nucleotide sequence ID" value="NZ_CP121471.1"/>
</dbReference>
<feature type="transmembrane region" description="Helical" evidence="16">
    <location>
        <begin position="560"/>
        <end position="578"/>
    </location>
</feature>
<dbReference type="GO" id="GO:0006011">
    <property type="term" value="P:UDP-alpha-D-glucose metabolic process"/>
    <property type="evidence" value="ECO:0007669"/>
    <property type="project" value="InterPro"/>
</dbReference>
<evidence type="ECO:0000256" key="16">
    <source>
        <dbReference type="RuleBase" id="RU365020"/>
    </source>
</evidence>
<evidence type="ECO:0000313" key="21">
    <source>
        <dbReference type="Proteomes" id="UP000002964"/>
    </source>
</evidence>
<keyword evidence="6 16" id="KW-1003">Cell membrane</keyword>
<dbReference type="AlphaFoldDB" id="H8Z204"/>